<protein>
    <submittedName>
        <fullName evidence="1">Uncharacterized protein</fullName>
    </submittedName>
</protein>
<evidence type="ECO:0000313" key="2">
    <source>
        <dbReference type="Proteomes" id="UP000811246"/>
    </source>
</evidence>
<gene>
    <name evidence="1" type="ORF">I3842_15G128600</name>
</gene>
<evidence type="ECO:0000313" key="1">
    <source>
        <dbReference type="EMBL" id="KAG6675888.1"/>
    </source>
</evidence>
<dbReference type="EMBL" id="CM031839">
    <property type="protein sequence ID" value="KAG6675888.1"/>
    <property type="molecule type" value="Genomic_DNA"/>
</dbReference>
<proteinExistence type="predicted"/>
<name>A0A922AD36_CARIL</name>
<reference evidence="1" key="1">
    <citation type="submission" date="2021-01" db="EMBL/GenBank/DDBJ databases">
        <authorList>
            <person name="Lovell J.T."/>
            <person name="Bentley N."/>
            <person name="Bhattarai G."/>
            <person name="Jenkins J.W."/>
            <person name="Sreedasyam A."/>
            <person name="Alarcon Y."/>
            <person name="Bock C."/>
            <person name="Boston L."/>
            <person name="Carlson J."/>
            <person name="Cervantes K."/>
            <person name="Clermont K."/>
            <person name="Krom N."/>
            <person name="Kubenka K."/>
            <person name="Mamidi S."/>
            <person name="Mattison C."/>
            <person name="Monteros M."/>
            <person name="Pisani C."/>
            <person name="Plott C."/>
            <person name="Rajasekar S."/>
            <person name="Rhein H.S."/>
            <person name="Rohla C."/>
            <person name="Song M."/>
            <person name="Hilaire R.S."/>
            <person name="Shu S."/>
            <person name="Wells L."/>
            <person name="Wang X."/>
            <person name="Webber J."/>
            <person name="Heerema R.J."/>
            <person name="Klein P."/>
            <person name="Conner P."/>
            <person name="Grauke L."/>
            <person name="Grimwood J."/>
            <person name="Schmutz J."/>
            <person name="Randall J.J."/>
        </authorList>
    </citation>
    <scope>NUCLEOTIDE SEQUENCE</scope>
    <source>
        <tissue evidence="1">Leaf</tissue>
    </source>
</reference>
<accession>A0A922AD36</accession>
<dbReference type="Proteomes" id="UP000811246">
    <property type="component" value="Chromosome 15"/>
</dbReference>
<organism evidence="1 2">
    <name type="scientific">Carya illinoinensis</name>
    <name type="common">Pecan</name>
    <dbReference type="NCBI Taxonomy" id="32201"/>
    <lineage>
        <taxon>Eukaryota</taxon>
        <taxon>Viridiplantae</taxon>
        <taxon>Streptophyta</taxon>
        <taxon>Embryophyta</taxon>
        <taxon>Tracheophyta</taxon>
        <taxon>Spermatophyta</taxon>
        <taxon>Magnoliopsida</taxon>
        <taxon>eudicotyledons</taxon>
        <taxon>Gunneridae</taxon>
        <taxon>Pentapetalae</taxon>
        <taxon>rosids</taxon>
        <taxon>fabids</taxon>
        <taxon>Fagales</taxon>
        <taxon>Juglandaceae</taxon>
        <taxon>Carya</taxon>
    </lineage>
</organism>
<dbReference type="PANTHER" id="PTHR33116">
    <property type="entry name" value="REVERSE TRANSCRIPTASE ZINC-BINDING DOMAIN-CONTAINING PROTEIN-RELATED-RELATED"/>
    <property type="match status" value="1"/>
</dbReference>
<sequence length="225" mass="25568">MVAVGEARNLRGLANILGCGVSSLPLKYLGLPFGATFKAKVIWEEVLEKLENKLAGWKMLYLTKGGLTTLIKSTLSNLPTYYLSLFPLPASIATKMEKLQRDFLWSGLGEELKFHLVGWNKVCTPLRDGGLVVWNVRAFNEALLGKWLWRYNKERGALWKEVIDMKYGSERGVWCSKESRGTYGVGLWKYIRKGWCTFASNTRFCVGNGRRVSFWNEVWVGDTVL</sequence>
<dbReference type="AlphaFoldDB" id="A0A922AD36"/>
<dbReference type="PANTHER" id="PTHR33116:SF78">
    <property type="entry name" value="OS12G0587133 PROTEIN"/>
    <property type="match status" value="1"/>
</dbReference>
<comment type="caution">
    <text evidence="1">The sequence shown here is derived from an EMBL/GenBank/DDBJ whole genome shotgun (WGS) entry which is preliminary data.</text>
</comment>